<reference evidence="6" key="1">
    <citation type="journal article" date="2019" name="Int. J. Syst. Evol. Microbiol.">
        <title>The Global Catalogue of Microorganisms (GCM) 10K type strain sequencing project: providing services to taxonomists for standard genome sequencing and annotation.</title>
        <authorList>
            <consortium name="The Broad Institute Genomics Platform"/>
            <consortium name="The Broad Institute Genome Sequencing Center for Infectious Disease"/>
            <person name="Wu L."/>
            <person name="Ma J."/>
        </authorList>
    </citation>
    <scope>NUCLEOTIDE SEQUENCE [LARGE SCALE GENOMIC DNA]</scope>
    <source>
        <strain evidence="6">CCUG 56608</strain>
    </source>
</reference>
<keyword evidence="6" id="KW-1185">Reference proteome</keyword>
<evidence type="ECO:0000313" key="6">
    <source>
        <dbReference type="Proteomes" id="UP001597041"/>
    </source>
</evidence>
<evidence type="ECO:0000259" key="3">
    <source>
        <dbReference type="Pfam" id="PF13556"/>
    </source>
</evidence>
<dbReference type="InterPro" id="IPR009057">
    <property type="entry name" value="Homeodomain-like_sf"/>
</dbReference>
<dbReference type="SUPFAM" id="SSF46689">
    <property type="entry name" value="Homeodomain-like"/>
    <property type="match status" value="1"/>
</dbReference>
<dbReference type="Pfam" id="PF13556">
    <property type="entry name" value="HTH_30"/>
    <property type="match status" value="1"/>
</dbReference>
<dbReference type="InterPro" id="IPR051448">
    <property type="entry name" value="CdaR-like_regulators"/>
</dbReference>
<comment type="caution">
    <text evidence="5">The sequence shown here is derived from an EMBL/GenBank/DDBJ whole genome shotgun (WGS) entry which is preliminary data.</text>
</comment>
<feature type="domain" description="CdaR GGDEF-like" evidence="4">
    <location>
        <begin position="297"/>
        <end position="432"/>
    </location>
</feature>
<dbReference type="Proteomes" id="UP001597041">
    <property type="component" value="Unassembled WGS sequence"/>
</dbReference>
<dbReference type="Pfam" id="PF07905">
    <property type="entry name" value="PucR"/>
    <property type="match status" value="1"/>
</dbReference>
<comment type="similarity">
    <text evidence="1">Belongs to the CdaR family.</text>
</comment>
<dbReference type="Pfam" id="PF17853">
    <property type="entry name" value="GGDEF_2"/>
    <property type="match status" value="1"/>
</dbReference>
<dbReference type="InterPro" id="IPR025736">
    <property type="entry name" value="PucR_C-HTH_dom"/>
</dbReference>
<proteinExistence type="inferred from homology"/>
<evidence type="ECO:0000313" key="5">
    <source>
        <dbReference type="EMBL" id="MFD1066808.1"/>
    </source>
</evidence>
<feature type="domain" description="PucR C-terminal helix-turn-helix" evidence="3">
    <location>
        <begin position="485"/>
        <end position="542"/>
    </location>
</feature>
<dbReference type="RefSeq" id="WP_379592476.1">
    <property type="nucleotide sequence ID" value="NZ_JBHTKK010000014.1"/>
</dbReference>
<sequence length="563" mass="64916">MACTVKEIVNLQIFNIAKIKAGKAFLDKRQVDWTAVIESPVENFVRKQEFVLTTGMGCAGDPTLLFQFVKDVYESGASALAIAVGRYIFDIPAEIIRFAEENEFILIELPWELRFADIQRETMKEINLRQEQISQNAIHIQKMLIDFVIQGKDLKDILLYVERELHCVIIFADRKGRLKSSKENPEEIIQLWNDFEVKEEMDIDESVYRQVQKMPYKDGYLLKKDIATQSDDLVDGYFIILVEDHTLLNHHMLQVLESLSAAVALWISREDAIVRTEIRLRNEFIWGLAKTPDKSLDKNVQSRATLFGYNLHVPYICMVGYSENLGDLTREQFNGTDFGFKSIIYYIEEEVRYAASVVNKQVAFTFDNDQLIIFLEAQGDIQSTVHQFLNVVDKRLNMLISGMLFTWGIGMHKDGMMAFYQSYKKAHSALDIGLKLNSPGERINFEDTQLNRLLLHLANNAEVKDITLSTIAPLIEYQEKREMNLIDTFIAYDNQNGNVSQASRVLNLHRQSLLYRLRKIESLTNLSLDNPDDVFLLKISIKVWLTGTLKKDRERNALQNLGE</sequence>
<evidence type="ECO:0000259" key="4">
    <source>
        <dbReference type="Pfam" id="PF17853"/>
    </source>
</evidence>
<evidence type="ECO:0000256" key="1">
    <source>
        <dbReference type="ARBA" id="ARBA00006754"/>
    </source>
</evidence>
<dbReference type="PANTHER" id="PTHR33744:SF1">
    <property type="entry name" value="DNA-BINDING TRANSCRIPTIONAL ACTIVATOR ADER"/>
    <property type="match status" value="1"/>
</dbReference>
<protein>
    <submittedName>
        <fullName evidence="5">PucR family transcriptional regulator</fullName>
    </submittedName>
</protein>
<dbReference type="PANTHER" id="PTHR33744">
    <property type="entry name" value="CARBOHYDRATE DIACID REGULATOR"/>
    <property type="match status" value="1"/>
</dbReference>
<dbReference type="InterPro" id="IPR012914">
    <property type="entry name" value="PucR_dom"/>
</dbReference>
<organism evidence="5 6">
    <name type="scientific">Oceanobacillus locisalsi</name>
    <dbReference type="NCBI Taxonomy" id="546107"/>
    <lineage>
        <taxon>Bacteria</taxon>
        <taxon>Bacillati</taxon>
        <taxon>Bacillota</taxon>
        <taxon>Bacilli</taxon>
        <taxon>Bacillales</taxon>
        <taxon>Bacillaceae</taxon>
        <taxon>Oceanobacillus</taxon>
    </lineage>
</organism>
<name>A0ABW3NI07_9BACI</name>
<dbReference type="InterPro" id="IPR041522">
    <property type="entry name" value="CdaR_GGDEF"/>
</dbReference>
<dbReference type="InterPro" id="IPR042070">
    <property type="entry name" value="PucR_C-HTH_sf"/>
</dbReference>
<dbReference type="EMBL" id="JBHTKK010000014">
    <property type="protein sequence ID" value="MFD1066808.1"/>
    <property type="molecule type" value="Genomic_DNA"/>
</dbReference>
<gene>
    <name evidence="5" type="ORF">ACFQ19_12290</name>
</gene>
<evidence type="ECO:0000259" key="2">
    <source>
        <dbReference type="Pfam" id="PF07905"/>
    </source>
</evidence>
<accession>A0ABW3NI07</accession>
<feature type="domain" description="Purine catabolism PurC-like" evidence="2">
    <location>
        <begin position="7"/>
        <end position="126"/>
    </location>
</feature>
<dbReference type="Gene3D" id="1.10.10.2840">
    <property type="entry name" value="PucR C-terminal helix-turn-helix domain"/>
    <property type="match status" value="1"/>
</dbReference>